<keyword evidence="6" id="KW-0119">Carbohydrate metabolism</keyword>
<evidence type="ECO:0000256" key="7">
    <source>
        <dbReference type="ARBA" id="ARBA00023295"/>
    </source>
</evidence>
<reference evidence="11" key="1">
    <citation type="journal article" date="2016" name="Nature">
        <title>The genome of the seagrass Zostera marina reveals angiosperm adaptation to the sea.</title>
        <authorList>
            <person name="Olsen J.L."/>
            <person name="Rouze P."/>
            <person name="Verhelst B."/>
            <person name="Lin Y.-C."/>
            <person name="Bayer T."/>
            <person name="Collen J."/>
            <person name="Dattolo E."/>
            <person name="De Paoli E."/>
            <person name="Dittami S."/>
            <person name="Maumus F."/>
            <person name="Michel G."/>
            <person name="Kersting A."/>
            <person name="Lauritano C."/>
            <person name="Lohaus R."/>
            <person name="Toepel M."/>
            <person name="Tonon T."/>
            <person name="Vanneste K."/>
            <person name="Amirebrahimi M."/>
            <person name="Brakel J."/>
            <person name="Bostroem C."/>
            <person name="Chovatia M."/>
            <person name="Grimwood J."/>
            <person name="Jenkins J.W."/>
            <person name="Jueterbock A."/>
            <person name="Mraz A."/>
            <person name="Stam W.T."/>
            <person name="Tice H."/>
            <person name="Bornberg-Bauer E."/>
            <person name="Green P.J."/>
            <person name="Pearson G.A."/>
            <person name="Procaccini G."/>
            <person name="Duarte C.M."/>
            <person name="Schmutz J."/>
            <person name="Reusch T.B.H."/>
            <person name="Van de Peer Y."/>
        </authorList>
    </citation>
    <scope>NUCLEOTIDE SEQUENCE [LARGE SCALE GENOMIC DNA]</scope>
    <source>
        <strain evidence="11">cv. Finnish</strain>
    </source>
</reference>
<dbReference type="AlphaFoldDB" id="A0A0K9NWS5"/>
<dbReference type="PANTHER" id="PTHR22298">
    <property type="entry name" value="ENDO-1,4-BETA-GLUCANASE"/>
    <property type="match status" value="1"/>
</dbReference>
<dbReference type="EC" id="3.2.1.4" evidence="3"/>
<dbReference type="OMA" id="GSAFANW"/>
<keyword evidence="8" id="KW-0624">Polysaccharide degradation</keyword>
<dbReference type="GO" id="GO:0008810">
    <property type="term" value="F:cellulase activity"/>
    <property type="evidence" value="ECO:0007669"/>
    <property type="project" value="UniProtKB-EC"/>
</dbReference>
<evidence type="ECO:0000256" key="1">
    <source>
        <dbReference type="ARBA" id="ARBA00000966"/>
    </source>
</evidence>
<dbReference type="InterPro" id="IPR012341">
    <property type="entry name" value="6hp_glycosidase-like_sf"/>
</dbReference>
<dbReference type="Proteomes" id="UP000036987">
    <property type="component" value="Unassembled WGS sequence"/>
</dbReference>
<name>A0A0K9NWS5_ZOSMR</name>
<evidence type="ECO:0000313" key="10">
    <source>
        <dbReference type="EMBL" id="KMZ61214.1"/>
    </source>
</evidence>
<dbReference type="InterPro" id="IPR001701">
    <property type="entry name" value="Glyco_hydro_9"/>
</dbReference>
<dbReference type="SUPFAM" id="SSF48208">
    <property type="entry name" value="Six-hairpin glycosidases"/>
    <property type="match status" value="1"/>
</dbReference>
<keyword evidence="11" id="KW-1185">Reference proteome</keyword>
<keyword evidence="4" id="KW-0378">Hydrolase</keyword>
<gene>
    <name evidence="10" type="ORF">ZOSMA_543G00020</name>
</gene>
<dbReference type="Gene3D" id="1.50.10.10">
    <property type="match status" value="1"/>
</dbReference>
<dbReference type="GO" id="GO:0030245">
    <property type="term" value="P:cellulose catabolic process"/>
    <property type="evidence" value="ECO:0007669"/>
    <property type="project" value="UniProtKB-KW"/>
</dbReference>
<organism evidence="10 11">
    <name type="scientific">Zostera marina</name>
    <name type="common">Eelgrass</name>
    <dbReference type="NCBI Taxonomy" id="29655"/>
    <lineage>
        <taxon>Eukaryota</taxon>
        <taxon>Viridiplantae</taxon>
        <taxon>Streptophyta</taxon>
        <taxon>Embryophyta</taxon>
        <taxon>Tracheophyta</taxon>
        <taxon>Spermatophyta</taxon>
        <taxon>Magnoliopsida</taxon>
        <taxon>Liliopsida</taxon>
        <taxon>Zosteraceae</taxon>
        <taxon>Zostera</taxon>
    </lineage>
</organism>
<dbReference type="InterPro" id="IPR008928">
    <property type="entry name" value="6-hairpin_glycosidase_sf"/>
</dbReference>
<evidence type="ECO:0000256" key="6">
    <source>
        <dbReference type="ARBA" id="ARBA00023277"/>
    </source>
</evidence>
<proteinExistence type="inferred from homology"/>
<evidence type="ECO:0000256" key="8">
    <source>
        <dbReference type="ARBA" id="ARBA00023326"/>
    </source>
</evidence>
<evidence type="ECO:0000256" key="3">
    <source>
        <dbReference type="ARBA" id="ARBA00012601"/>
    </source>
</evidence>
<evidence type="ECO:0000313" key="11">
    <source>
        <dbReference type="Proteomes" id="UP000036987"/>
    </source>
</evidence>
<keyword evidence="7" id="KW-0326">Glycosidase</keyword>
<comment type="caution">
    <text evidence="10">The sequence shown here is derived from an EMBL/GenBank/DDBJ whole genome shotgun (WGS) entry which is preliminary data.</text>
</comment>
<evidence type="ECO:0000256" key="5">
    <source>
        <dbReference type="ARBA" id="ARBA00023001"/>
    </source>
</evidence>
<dbReference type="EMBL" id="LFYR01001517">
    <property type="protein sequence ID" value="KMZ61214.1"/>
    <property type="molecule type" value="Genomic_DNA"/>
</dbReference>
<dbReference type="Pfam" id="PF00759">
    <property type="entry name" value="Glyco_hydro_9"/>
    <property type="match status" value="1"/>
</dbReference>
<comment type="catalytic activity">
    <reaction evidence="1">
        <text>Endohydrolysis of (1-&gt;4)-beta-D-glucosidic linkages in cellulose, lichenin and cereal beta-D-glucans.</text>
        <dbReference type="EC" id="3.2.1.4"/>
    </reaction>
</comment>
<evidence type="ECO:0000256" key="4">
    <source>
        <dbReference type="ARBA" id="ARBA00022801"/>
    </source>
</evidence>
<feature type="domain" description="Glycoside hydrolase family 9" evidence="9">
    <location>
        <begin position="1"/>
        <end position="331"/>
    </location>
</feature>
<evidence type="ECO:0000259" key="9">
    <source>
        <dbReference type="Pfam" id="PF00759"/>
    </source>
</evidence>
<comment type="similarity">
    <text evidence="2">Belongs to the glycosyl hydrolase 9 (cellulase E) family.</text>
</comment>
<dbReference type="OrthoDB" id="1708715at2759"/>
<protein>
    <recommendedName>
        <fullName evidence="3">cellulase</fullName>
        <ecNumber evidence="3">3.2.1.4</ecNumber>
    </recommendedName>
</protein>
<dbReference type="STRING" id="29655.A0A0K9NWS5"/>
<accession>A0A0K9NWS5</accession>
<keyword evidence="5" id="KW-0136">Cellulose degradation</keyword>
<sequence length="344" mass="38508">MTEERPLLQINETFPGTEVAAETAAALAAASIVFRRGDPSYSTLLLKHSESLFSFADGFKGSYSINIPQVQPYYNSSGYTDELLWAAVWLYHATGKDSYLQYATVKHRKSFADWGRSTWFSWDEKLAGTQVLLSRTSFLNEDGVYTIEQTEGLQKYRESTELMVCNFLPDSPTASDSRTKEGLLWIQENGSLQHSVSASFITLLFSDYMKTSKTDSIKCHDKDFTSEDIRRFAKSQADYILGNNSMQLSYLVGYTEDYPKQVHHRGASIPADVKTGCKGFKWFTSEEPNPNVAVGALVGGPFKNDSYIDFRNNSMQAEPKTYNTAALVGLLSGLVHPLLLMPDF</sequence>
<evidence type="ECO:0000256" key="2">
    <source>
        <dbReference type="ARBA" id="ARBA00007072"/>
    </source>
</evidence>